<dbReference type="KEGG" id="paby:Ga0080574_TMP4033"/>
<dbReference type="UniPathway" id="UPA00084">
    <property type="reaction ID" value="UER00504"/>
</dbReference>
<reference evidence="4 5" key="1">
    <citation type="submission" date="2016-04" db="EMBL/GenBank/DDBJ databases">
        <title>Deep-sea bacteria in the southern Pacific.</title>
        <authorList>
            <person name="Tang K."/>
        </authorList>
    </citation>
    <scope>NUCLEOTIDE SEQUENCE [LARGE SCALE GENOMIC DNA]</scope>
    <source>
        <strain evidence="4 5">JLT2014</strain>
    </source>
</reference>
<dbReference type="InterPro" id="IPR026037">
    <property type="entry name" value="PgpA"/>
</dbReference>
<dbReference type="CDD" id="cd06971">
    <property type="entry name" value="PgpA"/>
    <property type="match status" value="1"/>
</dbReference>
<comment type="subcellular location">
    <subcellularLocation>
        <location evidence="1">Cell inner membrane</location>
        <topology evidence="1">Multi-pass membrane protein</topology>
    </subcellularLocation>
</comment>
<dbReference type="GO" id="GO:0009395">
    <property type="term" value="P:phospholipid catabolic process"/>
    <property type="evidence" value="ECO:0007669"/>
    <property type="project" value="UniProtKB-KW"/>
</dbReference>
<keyword evidence="1 4" id="KW-0378">Hydrolase</keyword>
<feature type="transmembrane region" description="Helical" evidence="2">
    <location>
        <begin position="75"/>
        <end position="94"/>
    </location>
</feature>
<name>A0A1P8UYA9_9RHOB</name>
<keyword evidence="1" id="KW-0443">Lipid metabolism</keyword>
<dbReference type="GO" id="GO:0008962">
    <property type="term" value="F:phosphatidylglycerophosphatase activity"/>
    <property type="evidence" value="ECO:0007669"/>
    <property type="project" value="UniProtKB-EC"/>
</dbReference>
<dbReference type="EMBL" id="CP015093">
    <property type="protein sequence ID" value="APZ54367.1"/>
    <property type="molecule type" value="Genomic_DNA"/>
</dbReference>
<keyword evidence="1" id="KW-0460">Magnesium</keyword>
<gene>
    <name evidence="4" type="ORF">Ga0080574_TMP4033</name>
</gene>
<evidence type="ECO:0000256" key="2">
    <source>
        <dbReference type="SAM" id="Phobius"/>
    </source>
</evidence>
<keyword evidence="5" id="KW-1185">Reference proteome</keyword>
<dbReference type="AlphaFoldDB" id="A0A1P8UYA9"/>
<keyword evidence="1" id="KW-0479">Metal-binding</keyword>
<protein>
    <recommendedName>
        <fullName evidence="1">Phosphatidylglycerophosphatase A</fullName>
        <ecNumber evidence="1">3.1.3.27</ecNumber>
    </recommendedName>
    <alternativeName>
        <fullName evidence="1">Phosphatidylglycerolphosphate phosphatase A</fullName>
    </alternativeName>
</protein>
<feature type="transmembrane region" description="Helical" evidence="2">
    <location>
        <begin position="138"/>
        <end position="159"/>
    </location>
</feature>
<keyword evidence="1 2" id="KW-0812">Transmembrane</keyword>
<keyword evidence="1" id="KW-0997">Cell inner membrane</keyword>
<dbReference type="SUPFAM" id="SSF101307">
    <property type="entry name" value="YutG-like"/>
    <property type="match status" value="1"/>
</dbReference>
<keyword evidence="1" id="KW-0442">Lipid degradation</keyword>
<dbReference type="RefSeq" id="WP_076703764.1">
    <property type="nucleotide sequence ID" value="NZ_CP015093.1"/>
</dbReference>
<keyword evidence="1" id="KW-1003">Cell membrane</keyword>
<dbReference type="PANTHER" id="PTHR36305">
    <property type="entry name" value="PHOSPHATIDYLGLYCEROPHOSPHATASE A"/>
    <property type="match status" value="1"/>
</dbReference>
<evidence type="ECO:0000313" key="5">
    <source>
        <dbReference type="Proteomes" id="UP000187059"/>
    </source>
</evidence>
<keyword evidence="1" id="KW-0595">Phospholipid degradation</keyword>
<feature type="transmembrane region" description="Helical" evidence="2">
    <location>
        <begin position="28"/>
        <end position="54"/>
    </location>
</feature>
<comment type="catalytic activity">
    <reaction evidence="1">
        <text>a 1,2-diacyl-sn-glycero-3-phospho-(1'-sn-glycero-3'-phosphate) + H2O = a 1,2-diacyl-sn-glycero-3-phospho-(1'-sn-glycerol) + phosphate</text>
        <dbReference type="Rhea" id="RHEA:33751"/>
        <dbReference type="ChEBI" id="CHEBI:15377"/>
        <dbReference type="ChEBI" id="CHEBI:43474"/>
        <dbReference type="ChEBI" id="CHEBI:60110"/>
        <dbReference type="ChEBI" id="CHEBI:64716"/>
        <dbReference type="EC" id="3.1.3.27"/>
    </reaction>
</comment>
<evidence type="ECO:0000256" key="1">
    <source>
        <dbReference type="PIRNR" id="PIRNR006162"/>
    </source>
</evidence>
<feature type="domain" description="YutG/PgpA" evidence="3">
    <location>
        <begin position="4"/>
        <end position="151"/>
    </location>
</feature>
<dbReference type="PANTHER" id="PTHR36305:SF1">
    <property type="entry name" value="PHOSPHATIDYLGLYCEROPHOSPHATASE A"/>
    <property type="match status" value="1"/>
</dbReference>
<dbReference type="InterPro" id="IPR036681">
    <property type="entry name" value="PgpA-like_sf"/>
</dbReference>
<dbReference type="EC" id="3.1.3.27" evidence="1"/>
<dbReference type="GO" id="GO:0005886">
    <property type="term" value="C:plasma membrane"/>
    <property type="evidence" value="ECO:0007669"/>
    <property type="project" value="UniProtKB-SubCell"/>
</dbReference>
<keyword evidence="1" id="KW-1208">Phospholipid metabolism</keyword>
<accession>A0A1P8UYA9</accession>
<dbReference type="InterPro" id="IPR007686">
    <property type="entry name" value="YutG/PgpA"/>
</dbReference>
<dbReference type="GO" id="GO:0006655">
    <property type="term" value="P:phosphatidylglycerol biosynthetic process"/>
    <property type="evidence" value="ECO:0007669"/>
    <property type="project" value="UniProtKB-UniPathway"/>
</dbReference>
<keyword evidence="2" id="KW-1133">Transmembrane helix</keyword>
<organism evidence="4 5">
    <name type="scientific">Salipiger abyssi</name>
    <dbReference type="NCBI Taxonomy" id="1250539"/>
    <lineage>
        <taxon>Bacteria</taxon>
        <taxon>Pseudomonadati</taxon>
        <taxon>Pseudomonadota</taxon>
        <taxon>Alphaproteobacteria</taxon>
        <taxon>Rhodobacterales</taxon>
        <taxon>Roseobacteraceae</taxon>
        <taxon>Salipiger</taxon>
    </lineage>
</organism>
<evidence type="ECO:0000259" key="3">
    <source>
        <dbReference type="Pfam" id="PF04608"/>
    </source>
</evidence>
<sequence length="160" mass="17199">MKAIASFLYIGFLKPAPGTWGSLAALPVAYALLLAGGFWLLLIATALAYALGLVATKALTQSGDHDPSWIVIDEVVGQWIALFPVGYGAAMMGVELWRLYPGWISAFVFFRLFDIWKPWLVGMADRRGDALGVMLDDVIAGVFSAIVTIILAALAHGVLM</sequence>
<dbReference type="STRING" id="1250539.Ga0080574_TMP4033"/>
<comment type="function">
    <text evidence="1">Lipid phosphatase which dephosphorylates phosphatidylglycerophosphate (PGP) to phosphatidylglycerol (PG).</text>
</comment>
<comment type="cofactor">
    <cofactor evidence="1">
        <name>Mg(2+)</name>
        <dbReference type="ChEBI" id="CHEBI:18420"/>
    </cofactor>
</comment>
<dbReference type="GO" id="GO:0046872">
    <property type="term" value="F:metal ion binding"/>
    <property type="evidence" value="ECO:0007669"/>
    <property type="project" value="UniProtKB-KW"/>
</dbReference>
<comment type="pathway">
    <text evidence="1">Phospholipid metabolism; phosphatidylglycerol biosynthesis; phosphatidylglycerol from CDP-diacylglycerol: step 2/2.</text>
</comment>
<dbReference type="Pfam" id="PF04608">
    <property type="entry name" value="PgpA"/>
    <property type="match status" value="1"/>
</dbReference>
<dbReference type="PIRSF" id="PIRSF006162">
    <property type="entry name" value="PgpA"/>
    <property type="match status" value="1"/>
</dbReference>
<evidence type="ECO:0000313" key="4">
    <source>
        <dbReference type="EMBL" id="APZ54367.1"/>
    </source>
</evidence>
<dbReference type="Proteomes" id="UP000187059">
    <property type="component" value="Chromosome"/>
</dbReference>
<proteinExistence type="predicted"/>
<dbReference type="OrthoDB" id="9804091at2"/>
<keyword evidence="1 2" id="KW-0472">Membrane</keyword>